<proteinExistence type="predicted"/>
<dbReference type="RefSeq" id="WP_101178853.1">
    <property type="nucleotide sequence ID" value="NZ_PISE01000048.1"/>
</dbReference>
<dbReference type="Gene3D" id="1.10.287.880">
    <property type="entry name" value="Hypothetical protein YfhH domain"/>
    <property type="match status" value="1"/>
</dbReference>
<evidence type="ECO:0000313" key="1">
    <source>
        <dbReference type="EMBL" id="PKG22022.1"/>
    </source>
</evidence>
<comment type="caution">
    <text evidence="1">The sequence shown here is derived from an EMBL/GenBank/DDBJ whole genome shotgun (WGS) entry which is preliminary data.</text>
</comment>
<organism evidence="1 2">
    <name type="scientific">Niallia nealsonii</name>
    <dbReference type="NCBI Taxonomy" id="115979"/>
    <lineage>
        <taxon>Bacteria</taxon>
        <taxon>Bacillati</taxon>
        <taxon>Bacillota</taxon>
        <taxon>Bacilli</taxon>
        <taxon>Bacillales</taxon>
        <taxon>Bacillaceae</taxon>
        <taxon>Niallia</taxon>
    </lineage>
</organism>
<dbReference type="InterPro" id="IPR014938">
    <property type="entry name" value="YfhH-like"/>
</dbReference>
<reference evidence="1 2" key="1">
    <citation type="journal article" date="2003" name="Int. J. Syst. Evol. Microbiol.">
        <title>Bacillus nealsonii sp. nov., isolated from a spacecraft-assembly facility, whose spores are gamma-radiation resistant.</title>
        <authorList>
            <person name="Venkateswaran K."/>
            <person name="Kempf M."/>
            <person name="Chen F."/>
            <person name="Satomi M."/>
            <person name="Nicholson W."/>
            <person name="Kern R."/>
        </authorList>
    </citation>
    <scope>NUCLEOTIDE SEQUENCE [LARGE SCALE GENOMIC DNA]</scope>
    <source>
        <strain evidence="1 2">FO-92</strain>
    </source>
</reference>
<accession>A0A2N0YXN9</accession>
<evidence type="ECO:0000313" key="2">
    <source>
        <dbReference type="Proteomes" id="UP000233375"/>
    </source>
</evidence>
<dbReference type="Proteomes" id="UP000233375">
    <property type="component" value="Unassembled WGS sequence"/>
</dbReference>
<protein>
    <submittedName>
        <fullName evidence="1">DUF1811 domain-containing protein</fullName>
    </submittedName>
</protein>
<dbReference type="EMBL" id="PISE01000048">
    <property type="protein sequence ID" value="PKG22022.1"/>
    <property type="molecule type" value="Genomic_DNA"/>
</dbReference>
<dbReference type="SUPFAM" id="SSF101697">
    <property type="entry name" value="Hypothetical protein YfhH"/>
    <property type="match status" value="1"/>
</dbReference>
<dbReference type="OrthoDB" id="2353288at2"/>
<dbReference type="Pfam" id="PF08838">
    <property type="entry name" value="DUF1811"/>
    <property type="match status" value="1"/>
</dbReference>
<name>A0A2N0YXN9_9BACI</name>
<dbReference type="AlphaFoldDB" id="A0A2N0YXN9"/>
<dbReference type="InterPro" id="IPR036289">
    <property type="entry name" value="YfhH"/>
</dbReference>
<gene>
    <name evidence="1" type="ORF">CWS01_19340</name>
</gene>
<dbReference type="Gene3D" id="2.30.30.340">
    <property type="entry name" value="Hypothetical protein YfhH like domains"/>
    <property type="match status" value="1"/>
</dbReference>
<sequence>MLTKRYSEMTEYELRMEIASLNEKAKKAEQLGMVNEFAVLERKAVLAKAYLLNPSEIEINELYEIEGDPGVLFKVEYLNGVFAWGFRNQKDSKEEGIPISLLKKGK</sequence>
<keyword evidence="2" id="KW-1185">Reference proteome</keyword>